<evidence type="ECO:0000313" key="3">
    <source>
        <dbReference type="Proteomes" id="UP001501705"/>
    </source>
</evidence>
<keyword evidence="3" id="KW-1185">Reference proteome</keyword>
<protein>
    <submittedName>
        <fullName evidence="2">Methyltransferase domain-containing protein</fullName>
    </submittedName>
</protein>
<organism evidence="2 3">
    <name type="scientific">Kribbella hippodromi</name>
    <dbReference type="NCBI Taxonomy" id="434347"/>
    <lineage>
        <taxon>Bacteria</taxon>
        <taxon>Bacillati</taxon>
        <taxon>Actinomycetota</taxon>
        <taxon>Actinomycetes</taxon>
        <taxon>Propionibacteriales</taxon>
        <taxon>Kribbellaceae</taxon>
        <taxon>Kribbella</taxon>
    </lineage>
</organism>
<dbReference type="InterPro" id="IPR029063">
    <property type="entry name" value="SAM-dependent_MTases_sf"/>
</dbReference>
<dbReference type="Pfam" id="PF08242">
    <property type="entry name" value="Methyltransf_12"/>
    <property type="match status" value="1"/>
</dbReference>
<proteinExistence type="predicted"/>
<dbReference type="RefSeq" id="WP_344237168.1">
    <property type="nucleotide sequence ID" value="NZ_BAAAPH010000018.1"/>
</dbReference>
<dbReference type="GO" id="GO:0008168">
    <property type="term" value="F:methyltransferase activity"/>
    <property type="evidence" value="ECO:0007669"/>
    <property type="project" value="UniProtKB-KW"/>
</dbReference>
<reference evidence="2 3" key="1">
    <citation type="journal article" date="2019" name="Int. J. Syst. Evol. Microbiol.">
        <title>The Global Catalogue of Microorganisms (GCM) 10K type strain sequencing project: providing services to taxonomists for standard genome sequencing and annotation.</title>
        <authorList>
            <consortium name="The Broad Institute Genomics Platform"/>
            <consortium name="The Broad Institute Genome Sequencing Center for Infectious Disease"/>
            <person name="Wu L."/>
            <person name="Ma J."/>
        </authorList>
    </citation>
    <scope>NUCLEOTIDE SEQUENCE [LARGE SCALE GENOMIC DNA]</scope>
    <source>
        <strain evidence="2 3">JCM 15572</strain>
    </source>
</reference>
<accession>A0ABN2DWX4</accession>
<dbReference type="InterPro" id="IPR013217">
    <property type="entry name" value="Methyltransf_12"/>
</dbReference>
<dbReference type="SUPFAM" id="SSF53335">
    <property type="entry name" value="S-adenosyl-L-methionine-dependent methyltransferases"/>
    <property type="match status" value="1"/>
</dbReference>
<dbReference type="Proteomes" id="UP001501705">
    <property type="component" value="Unassembled WGS sequence"/>
</dbReference>
<evidence type="ECO:0000313" key="2">
    <source>
        <dbReference type="EMBL" id="GAA1589150.1"/>
    </source>
</evidence>
<dbReference type="EMBL" id="BAAAPH010000018">
    <property type="protein sequence ID" value="GAA1589150.1"/>
    <property type="molecule type" value="Genomic_DNA"/>
</dbReference>
<evidence type="ECO:0000259" key="1">
    <source>
        <dbReference type="Pfam" id="PF08242"/>
    </source>
</evidence>
<dbReference type="GO" id="GO:0032259">
    <property type="term" value="P:methylation"/>
    <property type="evidence" value="ECO:0007669"/>
    <property type="project" value="UniProtKB-KW"/>
</dbReference>
<keyword evidence="2" id="KW-0489">Methyltransferase</keyword>
<name>A0ABN2DWX4_9ACTN</name>
<gene>
    <name evidence="2" type="ORF">GCM10009804_51640</name>
</gene>
<sequence length="266" mass="28808">MGTDYVHGYTPAETRRLTEQAGTLAELLHGGTTYPPGSRVLEAGCGVGAQTVQLVTRSPGIELVSVDVSEESLAQAKARLAAAAPYATVDWRHADLLDLPDEKFDHVFLCFVLEHLADPHDALARLRDHLNPGGTITVIEGDHGSAIYHPRSPRAQAVVDCLVDLQAEAGGDALIGRRLYPLLQQAGYCDVHVEPRAVYADPTLPELVDGFTRKTFIAMVESVRERALAAGLRTEAEWAAGIRDLERSAEAGGTFHYTFFKGVGRR</sequence>
<dbReference type="Gene3D" id="6.10.140.1580">
    <property type="match status" value="2"/>
</dbReference>
<dbReference type="Gene3D" id="3.40.50.150">
    <property type="entry name" value="Vaccinia Virus protein VP39"/>
    <property type="match status" value="1"/>
</dbReference>
<comment type="caution">
    <text evidence="2">The sequence shown here is derived from an EMBL/GenBank/DDBJ whole genome shotgun (WGS) entry which is preliminary data.</text>
</comment>
<keyword evidence="2" id="KW-0808">Transferase</keyword>
<dbReference type="CDD" id="cd02440">
    <property type="entry name" value="AdoMet_MTases"/>
    <property type="match status" value="1"/>
</dbReference>
<dbReference type="PANTHER" id="PTHR43861">
    <property type="entry name" value="TRANS-ACONITATE 2-METHYLTRANSFERASE-RELATED"/>
    <property type="match status" value="1"/>
</dbReference>
<feature type="domain" description="Methyltransferase type 12" evidence="1">
    <location>
        <begin position="41"/>
        <end position="136"/>
    </location>
</feature>